<dbReference type="InterPro" id="IPR036388">
    <property type="entry name" value="WH-like_DNA-bd_sf"/>
</dbReference>
<keyword evidence="4" id="KW-0804">Transcription</keyword>
<dbReference type="SUPFAM" id="SSF46785">
    <property type="entry name" value="Winged helix' DNA-binding domain"/>
    <property type="match status" value="1"/>
</dbReference>
<reference evidence="5" key="1">
    <citation type="submission" date="2023-08" db="EMBL/GenBank/DDBJ databases">
        <title>Comparative genomics and taxonomic characterization of three novel marine species of genus Marivirga.</title>
        <authorList>
            <person name="Muhammad N."/>
            <person name="Kim S.-G."/>
        </authorList>
    </citation>
    <scope>NUCLEOTIDE SEQUENCE [LARGE SCALE GENOMIC DNA]</scope>
    <source>
        <strain evidence="5">ABR2-2</strain>
    </source>
</reference>
<dbReference type="RefSeq" id="WP_302101618.1">
    <property type="nucleotide sequence ID" value="NZ_CP129970.2"/>
</dbReference>
<keyword evidence="3" id="KW-0238">DNA-binding</keyword>
<name>A0AA49JDV0_9BACT</name>
<evidence type="ECO:0000256" key="3">
    <source>
        <dbReference type="ARBA" id="ARBA00023125"/>
    </source>
</evidence>
<sequence>MKEADQKPSDGELEILQELWAKPGQTVQEIHSRIELRKKVGYTTTLKQIQRMFEKKMVSRTKETKSFIYFAILDETTTKNSIFNRLTKTLFKGSSKEMMLHLLGNQTNSKEELSELKKWIEQQENKDK</sequence>
<dbReference type="PIRSF" id="PIRSF019455">
    <property type="entry name" value="CopR_AtkY"/>
    <property type="match status" value="1"/>
</dbReference>
<dbReference type="GO" id="GO:0003677">
    <property type="term" value="F:DNA binding"/>
    <property type="evidence" value="ECO:0007669"/>
    <property type="project" value="UniProtKB-KW"/>
</dbReference>
<dbReference type="Gene3D" id="1.10.4040.10">
    <property type="entry name" value="Penicillinase repressor domain"/>
    <property type="match status" value="1"/>
</dbReference>
<dbReference type="InterPro" id="IPR005650">
    <property type="entry name" value="BlaI_family"/>
</dbReference>
<accession>A0AA49JDV0</accession>
<evidence type="ECO:0000313" key="6">
    <source>
        <dbReference type="Proteomes" id="UP001244443"/>
    </source>
</evidence>
<evidence type="ECO:0000313" key="5">
    <source>
        <dbReference type="EMBL" id="WKK85265.1"/>
    </source>
</evidence>
<dbReference type="AlphaFoldDB" id="A0AA49JDV0"/>
<keyword evidence="2" id="KW-0805">Transcription regulation</keyword>
<proteinExistence type="inferred from homology"/>
<gene>
    <name evidence="5" type="ORF">QYS48_25440</name>
</gene>
<dbReference type="InterPro" id="IPR036390">
    <property type="entry name" value="WH_DNA-bd_sf"/>
</dbReference>
<keyword evidence="6" id="KW-1185">Reference proteome</keyword>
<evidence type="ECO:0000256" key="1">
    <source>
        <dbReference type="ARBA" id="ARBA00011046"/>
    </source>
</evidence>
<protein>
    <submittedName>
        <fullName evidence="5">BlaI/MecI/CopY family transcriptional regulator</fullName>
    </submittedName>
</protein>
<dbReference type="Proteomes" id="UP001244443">
    <property type="component" value="Chromosome"/>
</dbReference>
<dbReference type="Gene3D" id="1.10.10.10">
    <property type="entry name" value="Winged helix-like DNA-binding domain superfamily/Winged helix DNA-binding domain"/>
    <property type="match status" value="1"/>
</dbReference>
<organism evidence="5 6">
    <name type="scientific">Marivirga arenosa</name>
    <dbReference type="NCBI Taxonomy" id="3059076"/>
    <lineage>
        <taxon>Bacteria</taxon>
        <taxon>Pseudomonadati</taxon>
        <taxon>Bacteroidota</taxon>
        <taxon>Cytophagia</taxon>
        <taxon>Cytophagales</taxon>
        <taxon>Marivirgaceae</taxon>
        <taxon>Marivirga</taxon>
    </lineage>
</organism>
<comment type="similarity">
    <text evidence="1">Belongs to the BlaI transcriptional regulatory family.</text>
</comment>
<evidence type="ECO:0000256" key="2">
    <source>
        <dbReference type="ARBA" id="ARBA00023015"/>
    </source>
</evidence>
<dbReference type="Pfam" id="PF03965">
    <property type="entry name" value="Penicillinase_R"/>
    <property type="match status" value="1"/>
</dbReference>
<dbReference type="GO" id="GO:0045892">
    <property type="term" value="P:negative regulation of DNA-templated transcription"/>
    <property type="evidence" value="ECO:0007669"/>
    <property type="project" value="InterPro"/>
</dbReference>
<dbReference type="EMBL" id="CP129970">
    <property type="protein sequence ID" value="WKK85265.1"/>
    <property type="molecule type" value="Genomic_DNA"/>
</dbReference>
<evidence type="ECO:0000256" key="4">
    <source>
        <dbReference type="ARBA" id="ARBA00023163"/>
    </source>
</evidence>